<dbReference type="Pfam" id="PF16107">
    <property type="entry name" value="DUF4825"/>
    <property type="match status" value="1"/>
</dbReference>
<protein>
    <submittedName>
        <fullName evidence="3">DUF4825 domain-containing protein</fullName>
    </submittedName>
</protein>
<proteinExistence type="predicted"/>
<feature type="chain" id="PRO_5038828380" evidence="1">
    <location>
        <begin position="23"/>
        <end position="162"/>
    </location>
</feature>
<feature type="signal peptide" evidence="1">
    <location>
        <begin position="1"/>
        <end position="22"/>
    </location>
</feature>
<evidence type="ECO:0000313" key="3">
    <source>
        <dbReference type="EMBL" id="ANU15272.1"/>
    </source>
</evidence>
<evidence type="ECO:0000259" key="2">
    <source>
        <dbReference type="Pfam" id="PF16107"/>
    </source>
</evidence>
<dbReference type="AlphaFoldDB" id="A0A1C7DV36"/>
<dbReference type="Proteomes" id="UP000092687">
    <property type="component" value="Chromosome"/>
</dbReference>
<evidence type="ECO:0000256" key="1">
    <source>
        <dbReference type="SAM" id="SignalP"/>
    </source>
</evidence>
<dbReference type="STRING" id="1215089.BBI08_16055"/>
<keyword evidence="1" id="KW-0732">Signal</keyword>
<accession>A0A1C7DV36</accession>
<dbReference type="OrthoDB" id="2352542at2"/>
<dbReference type="KEGG" id="phc:BBI08_16055"/>
<reference evidence="4" key="2">
    <citation type="submission" date="2016-10" db="EMBL/GenBank/DDBJ databases">
        <authorList>
            <person name="See-Too W.S."/>
        </authorList>
    </citation>
    <scope>NUCLEOTIDE SEQUENCE [LARGE SCALE GENOMIC DNA]</scope>
    <source>
        <strain evidence="4">DSM 24743</strain>
    </source>
</reference>
<dbReference type="RefSeq" id="WP_008496578.1">
    <property type="nucleotide sequence ID" value="NZ_CP016537.2"/>
</dbReference>
<gene>
    <name evidence="3" type="ORF">BBI08_16055</name>
</gene>
<keyword evidence="4" id="KW-1185">Reference proteome</keyword>
<evidence type="ECO:0000313" key="4">
    <source>
        <dbReference type="Proteomes" id="UP000092687"/>
    </source>
</evidence>
<reference evidence="4" key="1">
    <citation type="submission" date="2016-07" db="EMBL/GenBank/DDBJ databases">
        <authorList>
            <person name="See-Too W.S."/>
        </authorList>
    </citation>
    <scope>NUCLEOTIDE SEQUENCE [LARGE SCALE GENOMIC DNA]</scope>
    <source>
        <strain evidence="4">DSM 24743</strain>
    </source>
</reference>
<dbReference type="InterPro" id="IPR032250">
    <property type="entry name" value="DUF4825"/>
</dbReference>
<sequence>MNRLNRALVLLVVLTLLSGCNSNVDNSSGDLFNYKDSYLGDNSAVVNTVIYLKGADYFRGIELQTKEQPYGIIVDYDWSESVIDLQETVINNASYLFTLIQNVDWIMLKFETVDGVEEFKLTREELEGWYEVNLSKIESEEKLKELIQVHLKNSEEVTKLLK</sequence>
<dbReference type="PROSITE" id="PS51257">
    <property type="entry name" value="PROKAR_LIPOPROTEIN"/>
    <property type="match status" value="1"/>
</dbReference>
<name>A0A1C7DV36_9BACL</name>
<dbReference type="EMBL" id="CP016537">
    <property type="protein sequence ID" value="ANU15272.1"/>
    <property type="molecule type" value="Genomic_DNA"/>
</dbReference>
<organism evidence="3 4">
    <name type="scientific">Planococcus halocryophilus</name>
    <dbReference type="NCBI Taxonomy" id="1215089"/>
    <lineage>
        <taxon>Bacteria</taxon>
        <taxon>Bacillati</taxon>
        <taxon>Bacillota</taxon>
        <taxon>Bacilli</taxon>
        <taxon>Bacillales</taxon>
        <taxon>Caryophanaceae</taxon>
        <taxon>Planococcus</taxon>
    </lineage>
</organism>
<feature type="domain" description="DUF4825" evidence="2">
    <location>
        <begin position="31"/>
        <end position="122"/>
    </location>
</feature>